<dbReference type="PANTHER" id="PTHR12174">
    <property type="entry name" value="SIGNAL PEPTIDE PEPTIDASE"/>
    <property type="match status" value="1"/>
</dbReference>
<evidence type="ECO:0000256" key="3">
    <source>
        <dbReference type="ARBA" id="ARBA00006859"/>
    </source>
</evidence>
<feature type="transmembrane region" description="Helical" evidence="12">
    <location>
        <begin position="319"/>
        <end position="342"/>
    </location>
</feature>
<evidence type="ECO:0000256" key="2">
    <source>
        <dbReference type="ARBA" id="ARBA00004337"/>
    </source>
</evidence>
<dbReference type="Proteomes" id="UP001151752">
    <property type="component" value="Chromosome 14"/>
</dbReference>
<evidence type="ECO:0000256" key="9">
    <source>
        <dbReference type="ARBA" id="ARBA00022989"/>
    </source>
</evidence>
<dbReference type="InterPro" id="IPR006639">
    <property type="entry name" value="Preselin/SPP"/>
</dbReference>
<dbReference type="InterPro" id="IPR003137">
    <property type="entry name" value="PA_domain"/>
</dbReference>
<evidence type="ECO:0000256" key="4">
    <source>
        <dbReference type="ARBA" id="ARBA00022670"/>
    </source>
</evidence>
<dbReference type="EMBL" id="JAPFFM010000013">
    <property type="protein sequence ID" value="KAJ6723666.1"/>
    <property type="molecule type" value="Genomic_DNA"/>
</dbReference>
<feature type="transmembrane region" description="Helical" evidence="12">
    <location>
        <begin position="505"/>
        <end position="528"/>
    </location>
</feature>
<feature type="transmembrane region" description="Helical" evidence="12">
    <location>
        <begin position="387"/>
        <end position="407"/>
    </location>
</feature>
<dbReference type="GO" id="GO:0005765">
    <property type="term" value="C:lysosomal membrane"/>
    <property type="evidence" value="ECO:0007669"/>
    <property type="project" value="TreeGrafter"/>
</dbReference>
<evidence type="ECO:0000313" key="14">
    <source>
        <dbReference type="EMBL" id="KAJ6723666.1"/>
    </source>
</evidence>
<evidence type="ECO:0000256" key="5">
    <source>
        <dbReference type="ARBA" id="ARBA00022692"/>
    </source>
</evidence>
<feature type="transmembrane region" description="Helical" evidence="12">
    <location>
        <begin position="414"/>
        <end position="437"/>
    </location>
</feature>
<feature type="transmembrane region" description="Helical" evidence="12">
    <location>
        <begin position="474"/>
        <end position="493"/>
    </location>
</feature>
<evidence type="ECO:0000256" key="6">
    <source>
        <dbReference type="ARBA" id="ARBA00022729"/>
    </source>
</evidence>
<evidence type="ECO:0000256" key="11">
    <source>
        <dbReference type="ARBA" id="ARBA00023180"/>
    </source>
</evidence>
<comment type="similarity">
    <text evidence="3">Belongs to the peptidase A22B family.</text>
</comment>
<comment type="subcellular location">
    <subcellularLocation>
        <location evidence="2">Endosome membrane</location>
        <topology evidence="2">Multi-pass membrane protein</topology>
    </subcellularLocation>
</comment>
<keyword evidence="5 12" id="KW-0812">Transmembrane</keyword>
<dbReference type="GO" id="GO:0098553">
    <property type="term" value="C:lumenal side of endoplasmic reticulum membrane"/>
    <property type="evidence" value="ECO:0007669"/>
    <property type="project" value="TreeGrafter"/>
</dbReference>
<dbReference type="InterPro" id="IPR007369">
    <property type="entry name" value="Peptidase_A22B_SPP"/>
</dbReference>
<accession>A0A9Q0U5B0</accession>
<feature type="transmembrane region" description="Helical" evidence="12">
    <location>
        <begin position="295"/>
        <end position="313"/>
    </location>
</feature>
<gene>
    <name evidence="14" type="ORF">OIU74_008098</name>
</gene>
<keyword evidence="15" id="KW-1185">Reference proteome</keyword>
<dbReference type="GO" id="GO:0030660">
    <property type="term" value="C:Golgi-associated vesicle membrane"/>
    <property type="evidence" value="ECO:0007669"/>
    <property type="project" value="TreeGrafter"/>
</dbReference>
<dbReference type="SUPFAM" id="SSF52025">
    <property type="entry name" value="PA domain"/>
    <property type="match status" value="1"/>
</dbReference>
<dbReference type="GO" id="GO:0010008">
    <property type="term" value="C:endosome membrane"/>
    <property type="evidence" value="ECO:0007669"/>
    <property type="project" value="UniProtKB-SubCell"/>
</dbReference>
<name>A0A9Q0U5B0_9ROSI</name>
<dbReference type="Gene3D" id="3.50.30.30">
    <property type="match status" value="1"/>
</dbReference>
<dbReference type="GO" id="GO:0042500">
    <property type="term" value="F:aspartic endopeptidase activity, intramembrane cleaving"/>
    <property type="evidence" value="ECO:0007669"/>
    <property type="project" value="InterPro"/>
</dbReference>
<proteinExistence type="inferred from homology"/>
<evidence type="ECO:0000256" key="1">
    <source>
        <dbReference type="ARBA" id="ARBA00003012"/>
    </source>
</evidence>
<dbReference type="PANTHER" id="PTHR12174:SF90">
    <property type="entry name" value="SIGNAL PEPTIDE PEPTIDASE-LIKE 3"/>
    <property type="match status" value="1"/>
</dbReference>
<evidence type="ECO:0000256" key="12">
    <source>
        <dbReference type="SAM" id="Phobius"/>
    </source>
</evidence>
<evidence type="ECO:0000313" key="15">
    <source>
        <dbReference type="Proteomes" id="UP001151752"/>
    </source>
</evidence>
<dbReference type="FunFam" id="3.50.30.30:FF:000007">
    <property type="entry name" value="Signal peptide peptidase-like 3"/>
    <property type="match status" value="1"/>
</dbReference>
<organism evidence="14 15">
    <name type="scientific">Salix koriyanagi</name>
    <dbReference type="NCBI Taxonomy" id="2511006"/>
    <lineage>
        <taxon>Eukaryota</taxon>
        <taxon>Viridiplantae</taxon>
        <taxon>Streptophyta</taxon>
        <taxon>Embryophyta</taxon>
        <taxon>Tracheophyta</taxon>
        <taxon>Spermatophyta</taxon>
        <taxon>Magnoliopsida</taxon>
        <taxon>eudicotyledons</taxon>
        <taxon>Gunneridae</taxon>
        <taxon>Pentapetalae</taxon>
        <taxon>rosids</taxon>
        <taxon>fabids</taxon>
        <taxon>Malpighiales</taxon>
        <taxon>Salicaceae</taxon>
        <taxon>Saliceae</taxon>
        <taxon>Salix</taxon>
    </lineage>
</organism>
<evidence type="ECO:0000259" key="13">
    <source>
        <dbReference type="Pfam" id="PF02225"/>
    </source>
</evidence>
<keyword evidence="4" id="KW-0645">Protease</keyword>
<feature type="transmembrane region" description="Helical" evidence="12">
    <location>
        <begin position="534"/>
        <end position="552"/>
    </location>
</feature>
<keyword evidence="6" id="KW-0732">Signal</keyword>
<protein>
    <submittedName>
        <fullName evidence="14">SIGNAL PEPTIDE PEPTIDASE</fullName>
    </submittedName>
</protein>
<dbReference type="AlphaFoldDB" id="A0A9Q0U5B0"/>
<dbReference type="Pfam" id="PF04258">
    <property type="entry name" value="Peptidase_A22B"/>
    <property type="match status" value="1"/>
</dbReference>
<dbReference type="GO" id="GO:0033619">
    <property type="term" value="P:membrane protein proteolysis"/>
    <property type="evidence" value="ECO:0007669"/>
    <property type="project" value="TreeGrafter"/>
</dbReference>
<dbReference type="GO" id="GO:0098554">
    <property type="term" value="C:cytoplasmic side of endoplasmic reticulum membrane"/>
    <property type="evidence" value="ECO:0007669"/>
    <property type="project" value="TreeGrafter"/>
</dbReference>
<dbReference type="Pfam" id="PF02225">
    <property type="entry name" value="PA"/>
    <property type="match status" value="1"/>
</dbReference>
<keyword evidence="10 12" id="KW-0472">Membrane</keyword>
<feature type="transmembrane region" description="Helical" evidence="12">
    <location>
        <begin position="235"/>
        <end position="254"/>
    </location>
</feature>
<comment type="caution">
    <text evidence="14">The sequence shown here is derived from an EMBL/GenBank/DDBJ whole genome shotgun (WGS) entry which is preliminary data.</text>
</comment>
<dbReference type="InterPro" id="IPR046450">
    <property type="entry name" value="PA_dom_sf"/>
</dbReference>
<evidence type="ECO:0000256" key="7">
    <source>
        <dbReference type="ARBA" id="ARBA00022753"/>
    </source>
</evidence>
<evidence type="ECO:0000256" key="8">
    <source>
        <dbReference type="ARBA" id="ARBA00022801"/>
    </source>
</evidence>
<keyword evidence="7" id="KW-0967">Endosome</keyword>
<sequence length="576" mass="63322">MRLLPHITLSLLPLQHKQEKKQIQYLSAFQIWVSIFSFHSHPWRFLQEEFALFTQSSFAFSFLTSLSFAEEASHDGDSPKFPGCDHPYNLVKVKNWVNGAGGETLTGITARFGALLPKEEKNGVRLTAAFSNPLNSCSPSSSKLSGSVAIAVRGDCDFTTKAKVAQSGGAAALLVINDNEELAEMGCEKDSSAQDISIPVVLIPKSGGESLNRSILDGQKVDLLLYAPVRPPVDLSVIFLWMMAVGTVVCASLWSEISGPEEAGERYNELSPKETSNVSAFIAEKDYLDIDVKSAVVFVITASAFLLLLYFFMSSWFVWLLIVLFCIGGIEGMHNCITTVILRICKNCGRKKLKLPLLGETSLLSLIVLFCCVAFAIFWATNRQASYSWAGQDILGICLMITVLQVARLPNIKVATVLLCCAFVYDIFWVFLSPIIFHQSVMIVVARGDNSGGETIPMLLRIPRFADPWGGYDMIGFGDILFPGLLVSFSFRYDKTNKKGIVNGYFIWLTVGYGVGLFLTYLGLYLMHGHGQPALLYLVPCTLGTCVLLARVRGELENLWNYSSEEASSRGSSGDA</sequence>
<keyword evidence="11" id="KW-0325">Glycoprotein</keyword>
<reference evidence="14" key="1">
    <citation type="submission" date="2022-11" db="EMBL/GenBank/DDBJ databases">
        <authorList>
            <person name="Hyden B.L."/>
            <person name="Feng K."/>
            <person name="Yates T."/>
            <person name="Jawdy S."/>
            <person name="Smart L.B."/>
            <person name="Muchero W."/>
        </authorList>
    </citation>
    <scope>NUCLEOTIDE SEQUENCE</scope>
    <source>
        <tissue evidence="14">Shoot tip</tissue>
    </source>
</reference>
<dbReference type="SMART" id="SM00730">
    <property type="entry name" value="PSN"/>
    <property type="match status" value="1"/>
</dbReference>
<evidence type="ECO:0000256" key="10">
    <source>
        <dbReference type="ARBA" id="ARBA00023136"/>
    </source>
</evidence>
<keyword evidence="9 12" id="KW-1133">Transmembrane helix</keyword>
<feature type="domain" description="PA" evidence="13">
    <location>
        <begin position="135"/>
        <end position="211"/>
    </location>
</feature>
<keyword evidence="8" id="KW-0378">Hydrolase</keyword>
<reference evidence="14" key="2">
    <citation type="journal article" date="2023" name="Int. J. Mol. Sci.">
        <title>De Novo Assembly and Annotation of 11 Diverse Shrub Willow (Salix) Genomes Reveals Novel Gene Organization in Sex-Linked Regions.</title>
        <authorList>
            <person name="Hyden B."/>
            <person name="Feng K."/>
            <person name="Yates T.B."/>
            <person name="Jawdy S."/>
            <person name="Cereghino C."/>
            <person name="Smart L.B."/>
            <person name="Muchero W."/>
        </authorList>
    </citation>
    <scope>NUCLEOTIDE SEQUENCE</scope>
    <source>
        <tissue evidence="14">Shoot tip</tissue>
    </source>
</reference>
<feature type="transmembrane region" description="Helical" evidence="12">
    <location>
        <begin position="363"/>
        <end position="381"/>
    </location>
</feature>
<comment type="function">
    <text evidence="1">Intramembrane-cleaving aspartic protease (I-CLiP) that cleaves type II membrane signal peptides in the hydrophobic plane of the membrane.</text>
</comment>